<accession>A0AC35EU24</accession>
<reference evidence="2" key="1">
    <citation type="submission" date="2022-11" db="UniProtKB">
        <authorList>
            <consortium name="WormBaseParasite"/>
        </authorList>
    </citation>
    <scope>IDENTIFICATION</scope>
</reference>
<evidence type="ECO:0000313" key="1">
    <source>
        <dbReference type="Proteomes" id="UP000887580"/>
    </source>
</evidence>
<sequence>MSGRMADVLIKAGHDVVLFIPEYDPSVTINGTKIAKIWRMKNISDALVRGMNDFGALFFTDLNGIFFVRRAVENTLAEMCEGKI</sequence>
<proteinExistence type="predicted"/>
<dbReference type="WBParaSite" id="PS1159_v2.g10664.t1">
    <property type="protein sequence ID" value="PS1159_v2.g10664.t1"/>
    <property type="gene ID" value="PS1159_v2.g10664"/>
</dbReference>
<name>A0AC35EU24_9BILA</name>
<organism evidence="1 2">
    <name type="scientific">Panagrolaimus sp. PS1159</name>
    <dbReference type="NCBI Taxonomy" id="55785"/>
    <lineage>
        <taxon>Eukaryota</taxon>
        <taxon>Metazoa</taxon>
        <taxon>Ecdysozoa</taxon>
        <taxon>Nematoda</taxon>
        <taxon>Chromadorea</taxon>
        <taxon>Rhabditida</taxon>
        <taxon>Tylenchina</taxon>
        <taxon>Panagrolaimomorpha</taxon>
        <taxon>Panagrolaimoidea</taxon>
        <taxon>Panagrolaimidae</taxon>
        <taxon>Panagrolaimus</taxon>
    </lineage>
</organism>
<protein>
    <submittedName>
        <fullName evidence="2">Glucuronosyltransferase</fullName>
    </submittedName>
</protein>
<dbReference type="Proteomes" id="UP000887580">
    <property type="component" value="Unplaced"/>
</dbReference>
<evidence type="ECO:0000313" key="2">
    <source>
        <dbReference type="WBParaSite" id="PS1159_v2.g10664.t1"/>
    </source>
</evidence>